<protein>
    <submittedName>
        <fullName evidence="1">Uncharacterized protein</fullName>
    </submittedName>
</protein>
<accession>A0A4R7UQ82</accession>
<proteinExistence type="predicted"/>
<dbReference type="EMBL" id="SOCP01000050">
    <property type="protein sequence ID" value="TDV33966.1"/>
    <property type="molecule type" value="Genomic_DNA"/>
</dbReference>
<dbReference type="AlphaFoldDB" id="A0A4R7UQ82"/>
<evidence type="ECO:0000313" key="2">
    <source>
        <dbReference type="Proteomes" id="UP000294927"/>
    </source>
</evidence>
<sequence length="29" mass="3657">MALRYRRLKRLETLVVDWVPIRWKRLSAM</sequence>
<name>A0A4R7UQ82_9PSEU</name>
<dbReference type="Proteomes" id="UP000294927">
    <property type="component" value="Unassembled WGS sequence"/>
</dbReference>
<evidence type="ECO:0000313" key="1">
    <source>
        <dbReference type="EMBL" id="TDV33966.1"/>
    </source>
</evidence>
<comment type="caution">
    <text evidence="1">The sequence shown here is derived from an EMBL/GenBank/DDBJ whole genome shotgun (WGS) entry which is preliminary data.</text>
</comment>
<organism evidence="1 2">
    <name type="scientific">Actinophytocola oryzae</name>
    <dbReference type="NCBI Taxonomy" id="502181"/>
    <lineage>
        <taxon>Bacteria</taxon>
        <taxon>Bacillati</taxon>
        <taxon>Actinomycetota</taxon>
        <taxon>Actinomycetes</taxon>
        <taxon>Pseudonocardiales</taxon>
        <taxon>Pseudonocardiaceae</taxon>
    </lineage>
</organism>
<reference evidence="1 2" key="1">
    <citation type="submission" date="2019-03" db="EMBL/GenBank/DDBJ databases">
        <title>Genomic Encyclopedia of Archaeal and Bacterial Type Strains, Phase II (KMG-II): from individual species to whole genera.</title>
        <authorList>
            <person name="Goeker M."/>
        </authorList>
    </citation>
    <scope>NUCLEOTIDE SEQUENCE [LARGE SCALE GENOMIC DNA]</scope>
    <source>
        <strain evidence="1 2">DSM 45499</strain>
    </source>
</reference>
<keyword evidence="2" id="KW-1185">Reference proteome</keyword>
<gene>
    <name evidence="1" type="ORF">CLV71_1501</name>
</gene>